<proteinExistence type="predicted"/>
<dbReference type="OrthoDB" id="2896006at2759"/>
<name>A0A2T3BCB9_AMORE</name>
<keyword evidence="1" id="KW-0472">Membrane</keyword>
<protein>
    <recommendedName>
        <fullName evidence="4">Ubiquitin carrier protein</fullName>
    </recommendedName>
</protein>
<evidence type="ECO:0000313" key="2">
    <source>
        <dbReference type="EMBL" id="PSS25938.1"/>
    </source>
</evidence>
<dbReference type="STRING" id="857342.A0A2T3BCB9"/>
<feature type="transmembrane region" description="Helical" evidence="1">
    <location>
        <begin position="119"/>
        <end position="139"/>
    </location>
</feature>
<sequence length="368" mass="39896">MPFLAGSLVQRGLDAYAQADHENTTYQVPRWGILMIGFTAMVFLFISAMINYTFGRLVPTLIMIESPDAFLFEPLSTIDPDAALDGNDAAADSKVVGKPITSSFRRTIKHLQSKGGFRACFRGFSVSAVYTFLASSIATPISALPFIPRCVGPVVASVALATLSMTWTHIVISDPNPKPWYRRLAPLRSWKKIAAPAAALAVAEQLAVFVPTALGRLYGFQDLPLTAPVMSGREKGMLAPKAFSIFVIGLVLACLLVLPAEVILTRVQASLLDDAEETIIPFDRTFGGKVEPEIVGGSGVIGMLEAWKTFEWGSRLRLLKAYGKVLAMQFAVAVFFTLIFAAQIYLVVGKDLAKLFPDNGNNGKETEI</sequence>
<evidence type="ECO:0000256" key="1">
    <source>
        <dbReference type="SAM" id="Phobius"/>
    </source>
</evidence>
<reference evidence="2 3" key="1">
    <citation type="journal article" date="2018" name="New Phytol.">
        <title>Comparative genomics and transcriptomics depict ericoid mycorrhizal fungi as versatile saprotrophs and plant mutualists.</title>
        <authorList>
            <person name="Martino E."/>
            <person name="Morin E."/>
            <person name="Grelet G.A."/>
            <person name="Kuo A."/>
            <person name="Kohler A."/>
            <person name="Daghino S."/>
            <person name="Barry K.W."/>
            <person name="Cichocki N."/>
            <person name="Clum A."/>
            <person name="Dockter R.B."/>
            <person name="Hainaut M."/>
            <person name="Kuo R.C."/>
            <person name="LaButti K."/>
            <person name="Lindahl B.D."/>
            <person name="Lindquist E.A."/>
            <person name="Lipzen A."/>
            <person name="Khouja H.R."/>
            <person name="Magnuson J."/>
            <person name="Murat C."/>
            <person name="Ohm R.A."/>
            <person name="Singer S.W."/>
            <person name="Spatafora J.W."/>
            <person name="Wang M."/>
            <person name="Veneault-Fourrey C."/>
            <person name="Henrissat B."/>
            <person name="Grigoriev I.V."/>
            <person name="Martin F.M."/>
            <person name="Perotto S."/>
        </authorList>
    </citation>
    <scope>NUCLEOTIDE SEQUENCE [LARGE SCALE GENOMIC DNA]</scope>
    <source>
        <strain evidence="2 3">ATCC 22711</strain>
    </source>
</reference>
<dbReference type="Proteomes" id="UP000241818">
    <property type="component" value="Unassembled WGS sequence"/>
</dbReference>
<gene>
    <name evidence="2" type="ORF">M430DRAFT_39956</name>
</gene>
<feature type="transmembrane region" description="Helical" evidence="1">
    <location>
        <begin position="193"/>
        <end position="218"/>
    </location>
</feature>
<feature type="transmembrane region" description="Helical" evidence="1">
    <location>
        <begin position="151"/>
        <end position="172"/>
    </location>
</feature>
<dbReference type="EMBL" id="KZ679007">
    <property type="protein sequence ID" value="PSS25938.1"/>
    <property type="molecule type" value="Genomic_DNA"/>
</dbReference>
<keyword evidence="3" id="KW-1185">Reference proteome</keyword>
<evidence type="ECO:0008006" key="4">
    <source>
        <dbReference type="Google" id="ProtNLM"/>
    </source>
</evidence>
<feature type="transmembrane region" description="Helical" evidence="1">
    <location>
        <begin position="238"/>
        <end position="258"/>
    </location>
</feature>
<accession>A0A2T3BCB9</accession>
<dbReference type="InParanoid" id="A0A2T3BCB9"/>
<evidence type="ECO:0000313" key="3">
    <source>
        <dbReference type="Proteomes" id="UP000241818"/>
    </source>
</evidence>
<keyword evidence="1" id="KW-0812">Transmembrane</keyword>
<organism evidence="2 3">
    <name type="scientific">Amorphotheca resinae ATCC 22711</name>
    <dbReference type="NCBI Taxonomy" id="857342"/>
    <lineage>
        <taxon>Eukaryota</taxon>
        <taxon>Fungi</taxon>
        <taxon>Dikarya</taxon>
        <taxon>Ascomycota</taxon>
        <taxon>Pezizomycotina</taxon>
        <taxon>Leotiomycetes</taxon>
        <taxon>Helotiales</taxon>
        <taxon>Amorphothecaceae</taxon>
        <taxon>Amorphotheca</taxon>
    </lineage>
</organism>
<dbReference type="AlphaFoldDB" id="A0A2T3BCB9"/>
<keyword evidence="1" id="KW-1133">Transmembrane helix</keyword>
<dbReference type="GeneID" id="36575436"/>
<feature type="transmembrane region" description="Helical" evidence="1">
    <location>
        <begin position="31"/>
        <end position="54"/>
    </location>
</feature>
<dbReference type="RefSeq" id="XP_024724537.1">
    <property type="nucleotide sequence ID" value="XM_024867355.1"/>
</dbReference>
<feature type="transmembrane region" description="Helical" evidence="1">
    <location>
        <begin position="325"/>
        <end position="348"/>
    </location>
</feature>